<evidence type="ECO:0000313" key="2">
    <source>
        <dbReference type="Proteomes" id="UP001177021"/>
    </source>
</evidence>
<proteinExistence type="predicted"/>
<dbReference type="Proteomes" id="UP001177021">
    <property type="component" value="Unassembled WGS sequence"/>
</dbReference>
<reference evidence="1" key="1">
    <citation type="submission" date="2023-10" db="EMBL/GenBank/DDBJ databases">
        <authorList>
            <person name="Rodriguez Cubillos JULIANA M."/>
            <person name="De Vega J."/>
        </authorList>
    </citation>
    <scope>NUCLEOTIDE SEQUENCE</scope>
</reference>
<gene>
    <name evidence="1" type="ORF">MILVUS5_LOCUS28467</name>
</gene>
<sequence length="111" mass="12865">MLFNFLQIYKQITQLLIHETSSSSLFGTKKPKQKKKQNCWQKNSVTSLSSPTKKSDCYRFRYQPREKAVKALPLSNSNFKLSSSSLSLNPKAFETLIGDRTRWMKSMMSSF</sequence>
<dbReference type="EMBL" id="CASHSV030000409">
    <property type="protein sequence ID" value="CAJ2662945.1"/>
    <property type="molecule type" value="Genomic_DNA"/>
</dbReference>
<comment type="caution">
    <text evidence="1">The sequence shown here is derived from an EMBL/GenBank/DDBJ whole genome shotgun (WGS) entry which is preliminary data.</text>
</comment>
<accession>A0ACB0L259</accession>
<evidence type="ECO:0000313" key="1">
    <source>
        <dbReference type="EMBL" id="CAJ2662945.1"/>
    </source>
</evidence>
<organism evidence="1 2">
    <name type="scientific">Trifolium pratense</name>
    <name type="common">Red clover</name>
    <dbReference type="NCBI Taxonomy" id="57577"/>
    <lineage>
        <taxon>Eukaryota</taxon>
        <taxon>Viridiplantae</taxon>
        <taxon>Streptophyta</taxon>
        <taxon>Embryophyta</taxon>
        <taxon>Tracheophyta</taxon>
        <taxon>Spermatophyta</taxon>
        <taxon>Magnoliopsida</taxon>
        <taxon>eudicotyledons</taxon>
        <taxon>Gunneridae</taxon>
        <taxon>Pentapetalae</taxon>
        <taxon>rosids</taxon>
        <taxon>fabids</taxon>
        <taxon>Fabales</taxon>
        <taxon>Fabaceae</taxon>
        <taxon>Papilionoideae</taxon>
        <taxon>50 kb inversion clade</taxon>
        <taxon>NPAAA clade</taxon>
        <taxon>Hologalegina</taxon>
        <taxon>IRL clade</taxon>
        <taxon>Trifolieae</taxon>
        <taxon>Trifolium</taxon>
    </lineage>
</organism>
<keyword evidence="2" id="KW-1185">Reference proteome</keyword>
<name>A0ACB0L259_TRIPR</name>
<protein>
    <submittedName>
        <fullName evidence="1">Uncharacterized protein</fullName>
    </submittedName>
</protein>